<feature type="compositionally biased region" description="Low complexity" evidence="1">
    <location>
        <begin position="234"/>
        <end position="245"/>
    </location>
</feature>
<gene>
    <name evidence="2" type="ORF">THAOC_19633</name>
</gene>
<reference evidence="2 3" key="1">
    <citation type="journal article" date="2012" name="Genome Biol.">
        <title>Genome and low-iron response of an oceanic diatom adapted to chronic iron limitation.</title>
        <authorList>
            <person name="Lommer M."/>
            <person name="Specht M."/>
            <person name="Roy A.S."/>
            <person name="Kraemer L."/>
            <person name="Andreson R."/>
            <person name="Gutowska M.A."/>
            <person name="Wolf J."/>
            <person name="Bergner S.V."/>
            <person name="Schilhabel M.B."/>
            <person name="Klostermeier U.C."/>
            <person name="Beiko R.G."/>
            <person name="Rosenstiel P."/>
            <person name="Hippler M."/>
            <person name="Laroche J."/>
        </authorList>
    </citation>
    <scope>NUCLEOTIDE SEQUENCE [LARGE SCALE GENOMIC DNA]</scope>
    <source>
        <strain evidence="2 3">CCMP1005</strain>
    </source>
</reference>
<feature type="compositionally biased region" description="Basic and acidic residues" evidence="1">
    <location>
        <begin position="61"/>
        <end position="74"/>
    </location>
</feature>
<feature type="region of interest" description="Disordered" evidence="1">
    <location>
        <begin position="1"/>
        <end position="74"/>
    </location>
</feature>
<feature type="non-terminal residue" evidence="2">
    <location>
        <position position="1"/>
    </location>
</feature>
<dbReference type="AlphaFoldDB" id="K0SGI0"/>
<comment type="caution">
    <text evidence="2">The sequence shown here is derived from an EMBL/GenBank/DDBJ whole genome shotgun (WGS) entry which is preliminary data.</text>
</comment>
<dbReference type="Proteomes" id="UP000266841">
    <property type="component" value="Unassembled WGS sequence"/>
</dbReference>
<feature type="compositionally biased region" description="Polar residues" evidence="1">
    <location>
        <begin position="253"/>
        <end position="264"/>
    </location>
</feature>
<keyword evidence="3" id="KW-1185">Reference proteome</keyword>
<proteinExistence type="predicted"/>
<sequence length="403" mass="43419">THGRDPTKATTASGTRKRKAAVPKPTAAASIRPTAESNEKKKKKVGAAPASVPPTALVAHPRQEREGERETMSKDDILERIKGLTGSCFRGKGKGYDAKISIKPVGVDCDLIPVSSDQPHNSHLSGLNFETIEDFEYLRAAEIEATGINVDFDSVLETMTIKVSGQGSYSLHLAGARLICCRPRKVSAAVKKIRKSPTPGVAKVSKKKSNKKSKAIKAGSTSSGARSPKPKAPPKAVTVKPTATPGLTGPMTELQTTDLNSSRARSPKPKAPPKAKPTAPPGLASPSDLLTTESIAELQARFKAIEDNHKGYYATKKGLFQVQITYGRKTFGLGAWTLASDAARMYELGAARLRGQGNYRKNFETEQDYLDSRELEQRAYSADIKLSEIRTLQQAKLEEVGLV</sequence>
<feature type="region of interest" description="Disordered" evidence="1">
    <location>
        <begin position="190"/>
        <end position="288"/>
    </location>
</feature>
<evidence type="ECO:0008006" key="4">
    <source>
        <dbReference type="Google" id="ProtNLM"/>
    </source>
</evidence>
<organism evidence="2 3">
    <name type="scientific">Thalassiosira oceanica</name>
    <name type="common">Marine diatom</name>
    <dbReference type="NCBI Taxonomy" id="159749"/>
    <lineage>
        <taxon>Eukaryota</taxon>
        <taxon>Sar</taxon>
        <taxon>Stramenopiles</taxon>
        <taxon>Ochrophyta</taxon>
        <taxon>Bacillariophyta</taxon>
        <taxon>Coscinodiscophyceae</taxon>
        <taxon>Thalassiosirophycidae</taxon>
        <taxon>Thalassiosirales</taxon>
        <taxon>Thalassiosiraceae</taxon>
        <taxon>Thalassiosira</taxon>
    </lineage>
</organism>
<feature type="compositionally biased region" description="Basic residues" evidence="1">
    <location>
        <begin position="204"/>
        <end position="215"/>
    </location>
</feature>
<protein>
    <recommendedName>
        <fullName evidence="4">AP2/ERF domain-containing protein</fullName>
    </recommendedName>
</protein>
<evidence type="ECO:0000313" key="3">
    <source>
        <dbReference type="Proteomes" id="UP000266841"/>
    </source>
</evidence>
<evidence type="ECO:0000256" key="1">
    <source>
        <dbReference type="SAM" id="MobiDB-lite"/>
    </source>
</evidence>
<accession>K0SGI0</accession>
<dbReference type="EMBL" id="AGNL01021571">
    <property type="protein sequence ID" value="EJK60081.1"/>
    <property type="molecule type" value="Genomic_DNA"/>
</dbReference>
<name>K0SGI0_THAOC</name>
<evidence type="ECO:0000313" key="2">
    <source>
        <dbReference type="EMBL" id="EJK60081.1"/>
    </source>
</evidence>